<keyword evidence="4" id="KW-1185">Reference proteome</keyword>
<feature type="compositionally biased region" description="Acidic residues" evidence="1">
    <location>
        <begin position="123"/>
        <end position="141"/>
    </location>
</feature>
<gene>
    <name evidence="3" type="ORF">PU560_00855</name>
</gene>
<protein>
    <submittedName>
        <fullName evidence="3">Immunoglobulin domain-containing protein</fullName>
    </submittedName>
</protein>
<accession>A0ABT5TSG7</accession>
<dbReference type="InterPro" id="IPR007110">
    <property type="entry name" value="Ig-like_dom"/>
</dbReference>
<evidence type="ECO:0000313" key="3">
    <source>
        <dbReference type="EMBL" id="MDD9205010.1"/>
    </source>
</evidence>
<evidence type="ECO:0000256" key="1">
    <source>
        <dbReference type="SAM" id="MobiDB-lite"/>
    </source>
</evidence>
<feature type="non-terminal residue" evidence="3">
    <location>
        <position position="154"/>
    </location>
</feature>
<dbReference type="InterPro" id="IPR013783">
    <property type="entry name" value="Ig-like_fold"/>
</dbReference>
<name>A0ABT5TSG7_9MICO</name>
<reference evidence="3" key="1">
    <citation type="submission" date="2023-02" db="EMBL/GenBank/DDBJ databases">
        <title>Georgenia sp.10Sc9-8, isolated from a soil sample collected from the Taklamakan desert.</title>
        <authorList>
            <person name="Liu S."/>
        </authorList>
    </citation>
    <scope>NUCLEOTIDE SEQUENCE</scope>
    <source>
        <strain evidence="3">10Sc9-8</strain>
    </source>
</reference>
<feature type="domain" description="Ig-like" evidence="2">
    <location>
        <begin position="23"/>
        <end position="113"/>
    </location>
</feature>
<dbReference type="EMBL" id="JARACI010000182">
    <property type="protein sequence ID" value="MDD9205010.1"/>
    <property type="molecule type" value="Genomic_DNA"/>
</dbReference>
<sequence length="154" mass="15969">RGLIYATSAEAADVTVIGRWQAPRITESPAAQSVDEGEALTFSADAHAVPAASVAWESRAAGSTEWVAVDGADETTLEVLATADLDGVQYRAVFSNEIDGGRYSTRSATATLSVNSDGAPGGEPEEPAEPEEPTEPEEPSEPQEPGEPADLELG</sequence>
<evidence type="ECO:0000313" key="4">
    <source>
        <dbReference type="Proteomes" id="UP001165561"/>
    </source>
</evidence>
<comment type="caution">
    <text evidence="3">The sequence shown here is derived from an EMBL/GenBank/DDBJ whole genome shotgun (WGS) entry which is preliminary data.</text>
</comment>
<feature type="region of interest" description="Disordered" evidence="1">
    <location>
        <begin position="112"/>
        <end position="154"/>
    </location>
</feature>
<dbReference type="Gene3D" id="2.60.40.10">
    <property type="entry name" value="Immunoglobulins"/>
    <property type="match status" value="1"/>
</dbReference>
<proteinExistence type="predicted"/>
<feature type="non-terminal residue" evidence="3">
    <location>
        <position position="1"/>
    </location>
</feature>
<dbReference type="Proteomes" id="UP001165561">
    <property type="component" value="Unassembled WGS sequence"/>
</dbReference>
<dbReference type="PROSITE" id="PS50835">
    <property type="entry name" value="IG_LIKE"/>
    <property type="match status" value="1"/>
</dbReference>
<evidence type="ECO:0000259" key="2">
    <source>
        <dbReference type="PROSITE" id="PS50835"/>
    </source>
</evidence>
<organism evidence="3 4">
    <name type="scientific">Georgenia halotolerans</name>
    <dbReference type="NCBI Taxonomy" id="3028317"/>
    <lineage>
        <taxon>Bacteria</taxon>
        <taxon>Bacillati</taxon>
        <taxon>Actinomycetota</taxon>
        <taxon>Actinomycetes</taxon>
        <taxon>Micrococcales</taxon>
        <taxon>Bogoriellaceae</taxon>
        <taxon>Georgenia</taxon>
    </lineage>
</organism>